<proteinExistence type="predicted"/>
<name>A0A9D5A1I8_PEA</name>
<evidence type="ECO:0000313" key="4">
    <source>
        <dbReference type="Proteomes" id="UP001058974"/>
    </source>
</evidence>
<dbReference type="GO" id="GO:0005516">
    <property type="term" value="F:calmodulin binding"/>
    <property type="evidence" value="ECO:0007669"/>
    <property type="project" value="InterPro"/>
</dbReference>
<evidence type="ECO:0000313" key="3">
    <source>
        <dbReference type="EMBL" id="KAI5389720.1"/>
    </source>
</evidence>
<dbReference type="AlphaFoldDB" id="A0A9D5A1I8"/>
<dbReference type="EMBL" id="JAMSHJ010000007">
    <property type="protein sequence ID" value="KAI5389720.1"/>
    <property type="molecule type" value="Genomic_DNA"/>
</dbReference>
<sequence>MEKYLRENFHVQPKRPSEDAQLRWRSAVSVVKNPRRRFRWVANLAQRADAEQKRKKLQGHIAPPCRSGMMGIVNDNDHPGAHDSRLFLQNHEEEFDVFDVHYGLTFYGPPCVVKMFRRR</sequence>
<dbReference type="Gene3D" id="1.20.5.170">
    <property type="match status" value="1"/>
</dbReference>
<comment type="caution">
    <text evidence="3">The sequence shown here is derived from an EMBL/GenBank/DDBJ whole genome shotgun (WGS) entry which is preliminary data.</text>
</comment>
<feature type="region of interest" description="Disordered" evidence="1">
    <location>
        <begin position="49"/>
        <end position="76"/>
    </location>
</feature>
<evidence type="ECO:0000256" key="1">
    <source>
        <dbReference type="SAM" id="MobiDB-lite"/>
    </source>
</evidence>
<protein>
    <recommendedName>
        <fullName evidence="2">Calcium-transporting P-type ATPase N-terminal autoinhibitory domain-containing protein</fullName>
    </recommendedName>
</protein>
<dbReference type="Proteomes" id="UP001058974">
    <property type="component" value="Chromosome 7"/>
</dbReference>
<dbReference type="Gramene" id="Psat07G0513400-T1">
    <property type="protein sequence ID" value="KAI5389720.1"/>
    <property type="gene ID" value="KIW84_075134"/>
</dbReference>
<evidence type="ECO:0000259" key="2">
    <source>
        <dbReference type="Pfam" id="PF12515"/>
    </source>
</evidence>
<reference evidence="3 4" key="1">
    <citation type="journal article" date="2022" name="Nat. Genet.">
        <title>Improved pea reference genome and pan-genome highlight genomic features and evolutionary characteristics.</title>
        <authorList>
            <person name="Yang T."/>
            <person name="Liu R."/>
            <person name="Luo Y."/>
            <person name="Hu S."/>
            <person name="Wang D."/>
            <person name="Wang C."/>
            <person name="Pandey M.K."/>
            <person name="Ge S."/>
            <person name="Xu Q."/>
            <person name="Li N."/>
            <person name="Li G."/>
            <person name="Huang Y."/>
            <person name="Saxena R.K."/>
            <person name="Ji Y."/>
            <person name="Li M."/>
            <person name="Yan X."/>
            <person name="He Y."/>
            <person name="Liu Y."/>
            <person name="Wang X."/>
            <person name="Xiang C."/>
            <person name="Varshney R.K."/>
            <person name="Ding H."/>
            <person name="Gao S."/>
            <person name="Zong X."/>
        </authorList>
    </citation>
    <scope>NUCLEOTIDE SEQUENCE [LARGE SCALE GENOMIC DNA]</scope>
    <source>
        <strain evidence="3 4">cv. Zhongwan 6</strain>
    </source>
</reference>
<dbReference type="InterPro" id="IPR024750">
    <property type="entry name" value="Ca_ATPase_N_dom"/>
</dbReference>
<organism evidence="3 4">
    <name type="scientific">Pisum sativum</name>
    <name type="common">Garden pea</name>
    <name type="synonym">Lathyrus oleraceus</name>
    <dbReference type="NCBI Taxonomy" id="3888"/>
    <lineage>
        <taxon>Eukaryota</taxon>
        <taxon>Viridiplantae</taxon>
        <taxon>Streptophyta</taxon>
        <taxon>Embryophyta</taxon>
        <taxon>Tracheophyta</taxon>
        <taxon>Spermatophyta</taxon>
        <taxon>Magnoliopsida</taxon>
        <taxon>eudicotyledons</taxon>
        <taxon>Gunneridae</taxon>
        <taxon>Pentapetalae</taxon>
        <taxon>rosids</taxon>
        <taxon>fabids</taxon>
        <taxon>Fabales</taxon>
        <taxon>Fabaceae</taxon>
        <taxon>Papilionoideae</taxon>
        <taxon>50 kb inversion clade</taxon>
        <taxon>NPAAA clade</taxon>
        <taxon>Hologalegina</taxon>
        <taxon>IRL clade</taxon>
        <taxon>Fabeae</taxon>
        <taxon>Lathyrus</taxon>
    </lineage>
</organism>
<keyword evidence="4" id="KW-1185">Reference proteome</keyword>
<gene>
    <name evidence="3" type="ORF">KIW84_075134</name>
</gene>
<feature type="domain" description="Calcium-transporting P-type ATPase N-terminal autoinhibitory" evidence="2">
    <location>
        <begin position="5"/>
        <end position="48"/>
    </location>
</feature>
<accession>A0A9D5A1I8</accession>
<dbReference type="Pfam" id="PF12515">
    <property type="entry name" value="CaATP_NAI"/>
    <property type="match status" value="1"/>
</dbReference>